<gene>
    <name evidence="1" type="ORF">IHE45_17G045900</name>
</gene>
<sequence length="427" mass="49734">MREISLQWMKSGKWRWLKSLKEKSLRIFLKVSISEMMRFGKAARDICNTNVFEHGGKIYAITENHSPYEIDPSTLNTLNKWSVNGAWDRPFTSHPKKVPSTGELVMMGCHIFKPYFLLGVISADGKQMLHKVDLKFKSSANIIHDVGVTKNYNIILDYPQKFGIERPILGKRFIEFDQNAKSRIGVMPRFGDEESILWFNVKNHCTYHLINCFEDEDKVIVRGCKLLDTIITTPDDKIERSEWYRRAYIQHDESSQDYDPSKDGVLISRPYEWRLNLKTHGVEEGYLIENGVAMDFPVINNRFTGIKNKYSYTQVADSIASSTIGMFKYKMFAKLYFDEHDKENNGNIKVEYHVMEDNHFCSGIEFVKKQDAIDEDDGWVVCYVHDENKNQSKVHIIDAKNFSKEPVAKLKLPQRVPYGYHGIYLYK</sequence>
<protein>
    <submittedName>
        <fullName evidence="1">9-cis-epoxycarotenoid dioxygenase protein</fullName>
        <ecNumber evidence="1">1.13.11.51</ecNumber>
    </submittedName>
</protein>
<organism evidence="1 2">
    <name type="scientific">Dioscorea alata</name>
    <name type="common">Purple yam</name>
    <dbReference type="NCBI Taxonomy" id="55571"/>
    <lineage>
        <taxon>Eukaryota</taxon>
        <taxon>Viridiplantae</taxon>
        <taxon>Streptophyta</taxon>
        <taxon>Embryophyta</taxon>
        <taxon>Tracheophyta</taxon>
        <taxon>Spermatophyta</taxon>
        <taxon>Magnoliopsida</taxon>
        <taxon>Liliopsida</taxon>
        <taxon>Dioscoreales</taxon>
        <taxon>Dioscoreaceae</taxon>
        <taxon>Dioscorea</taxon>
    </lineage>
</organism>
<dbReference type="Proteomes" id="UP000827976">
    <property type="component" value="Chromosome 17"/>
</dbReference>
<name>A0ACB7UC57_DIOAL</name>
<evidence type="ECO:0000313" key="2">
    <source>
        <dbReference type="Proteomes" id="UP000827976"/>
    </source>
</evidence>
<keyword evidence="1" id="KW-0223">Dioxygenase</keyword>
<dbReference type="EC" id="1.13.11.51" evidence="1"/>
<keyword evidence="1" id="KW-0560">Oxidoreductase</keyword>
<keyword evidence="2" id="KW-1185">Reference proteome</keyword>
<reference evidence="2" key="1">
    <citation type="journal article" date="2022" name="Nat. Commun.">
        <title>Chromosome evolution and the genetic basis of agronomically important traits in greater yam.</title>
        <authorList>
            <person name="Bredeson J.V."/>
            <person name="Lyons J.B."/>
            <person name="Oniyinde I.O."/>
            <person name="Okereke N.R."/>
            <person name="Kolade O."/>
            <person name="Nnabue I."/>
            <person name="Nwadili C.O."/>
            <person name="Hribova E."/>
            <person name="Parker M."/>
            <person name="Nwogha J."/>
            <person name="Shu S."/>
            <person name="Carlson J."/>
            <person name="Kariba R."/>
            <person name="Muthemba S."/>
            <person name="Knop K."/>
            <person name="Barton G.J."/>
            <person name="Sherwood A.V."/>
            <person name="Lopez-Montes A."/>
            <person name="Asiedu R."/>
            <person name="Jamnadass R."/>
            <person name="Muchugi A."/>
            <person name="Goodstein D."/>
            <person name="Egesi C.N."/>
            <person name="Featherston J."/>
            <person name="Asfaw A."/>
            <person name="Simpson G.G."/>
            <person name="Dolezel J."/>
            <person name="Hendre P.S."/>
            <person name="Van Deynze A."/>
            <person name="Kumar P.L."/>
            <person name="Obidiegwu J.E."/>
            <person name="Bhattacharjee R."/>
            <person name="Rokhsar D.S."/>
        </authorList>
    </citation>
    <scope>NUCLEOTIDE SEQUENCE [LARGE SCALE GENOMIC DNA]</scope>
    <source>
        <strain evidence="2">cv. TDa95/00328</strain>
    </source>
</reference>
<accession>A0ACB7UC57</accession>
<proteinExistence type="predicted"/>
<dbReference type="EMBL" id="CM037027">
    <property type="protein sequence ID" value="KAH7657825.1"/>
    <property type="molecule type" value="Genomic_DNA"/>
</dbReference>
<comment type="caution">
    <text evidence="1">The sequence shown here is derived from an EMBL/GenBank/DDBJ whole genome shotgun (WGS) entry which is preliminary data.</text>
</comment>
<evidence type="ECO:0000313" key="1">
    <source>
        <dbReference type="EMBL" id="KAH7657825.1"/>
    </source>
</evidence>